<reference evidence="2 3" key="1">
    <citation type="submission" date="2023-03" db="EMBL/GenBank/DDBJ databases">
        <title>Complete genome sequence of Tepidibacter sp. SWIR-1, isolated from a deep-sea hydrothermal vent.</title>
        <authorList>
            <person name="Li X."/>
        </authorList>
    </citation>
    <scope>NUCLEOTIDE SEQUENCE [LARGE SCALE GENOMIC DNA]</scope>
    <source>
        <strain evidence="2 3">SWIR-1</strain>
    </source>
</reference>
<sequence>MNVSDYDFPSPKFIIFHYFIKWFIDSFGIIPYFIFIVGSVLLFCMYALRKSFKKNEFDKIVMISIFTLIIIGGLIGLGYDINNGYPITFK</sequence>
<name>A0ABY8EJP6_9FIRM</name>
<evidence type="ECO:0000313" key="3">
    <source>
        <dbReference type="Proteomes" id="UP001222800"/>
    </source>
</evidence>
<feature type="transmembrane region" description="Helical" evidence="1">
    <location>
        <begin position="60"/>
        <end position="79"/>
    </location>
</feature>
<accession>A0ABY8EJP6</accession>
<keyword evidence="1" id="KW-0812">Transmembrane</keyword>
<dbReference type="Proteomes" id="UP001222800">
    <property type="component" value="Chromosome"/>
</dbReference>
<evidence type="ECO:0000313" key="2">
    <source>
        <dbReference type="EMBL" id="WFD12049.1"/>
    </source>
</evidence>
<keyword evidence="1" id="KW-0472">Membrane</keyword>
<gene>
    <name evidence="2" type="ORF">P4S50_08210</name>
</gene>
<dbReference type="RefSeq" id="WP_277734318.1">
    <property type="nucleotide sequence ID" value="NZ_CP120733.1"/>
</dbReference>
<protein>
    <submittedName>
        <fullName evidence="2">Uncharacterized protein</fullName>
    </submittedName>
</protein>
<organism evidence="2 3">
    <name type="scientific">Tepidibacter hydrothermalis</name>
    <dbReference type="NCBI Taxonomy" id="3036126"/>
    <lineage>
        <taxon>Bacteria</taxon>
        <taxon>Bacillati</taxon>
        <taxon>Bacillota</taxon>
        <taxon>Clostridia</taxon>
        <taxon>Peptostreptococcales</taxon>
        <taxon>Peptostreptococcaceae</taxon>
        <taxon>Tepidibacter</taxon>
    </lineage>
</organism>
<keyword evidence="1" id="KW-1133">Transmembrane helix</keyword>
<proteinExistence type="predicted"/>
<keyword evidence="3" id="KW-1185">Reference proteome</keyword>
<evidence type="ECO:0000256" key="1">
    <source>
        <dbReference type="SAM" id="Phobius"/>
    </source>
</evidence>
<dbReference type="EMBL" id="CP120733">
    <property type="protein sequence ID" value="WFD12049.1"/>
    <property type="molecule type" value="Genomic_DNA"/>
</dbReference>
<feature type="transmembrane region" description="Helical" evidence="1">
    <location>
        <begin position="29"/>
        <end position="48"/>
    </location>
</feature>